<dbReference type="EMBL" id="ML975356">
    <property type="protein sequence ID" value="KAF1831714.1"/>
    <property type="molecule type" value="Genomic_DNA"/>
</dbReference>
<gene>
    <name evidence="2" type="ORF">BDW02DRAFT_581847</name>
</gene>
<dbReference type="Proteomes" id="UP000800040">
    <property type="component" value="Unassembled WGS sequence"/>
</dbReference>
<protein>
    <submittedName>
        <fullName evidence="2">Uncharacterized protein</fullName>
    </submittedName>
</protein>
<evidence type="ECO:0000313" key="2">
    <source>
        <dbReference type="EMBL" id="KAF1831714.1"/>
    </source>
</evidence>
<name>A0A6A5KB95_9PLEO</name>
<sequence>MATTRAVRRLCFYTWPPDDAVADSKRRSRPTRYSSCSLALRDLLLNTTWLMWQLGERERERQRHVSCGLRGPPRQQCEYPLSRPSPVPLSPDPSSRSSPCRDDSLTPSLRDSCVKFPLSDIIAHIPVSLVALGKERVSLLDRRLVLEYLRYAYACRASTRGGQIMASGTLASRGGTTGLSAEPYLKLAVVTLSVLRRGASSGQPPGPLCVRDSKVEVTVTRP</sequence>
<dbReference type="AlphaFoldDB" id="A0A6A5KB95"/>
<organism evidence="2 3">
    <name type="scientific">Decorospora gaudefroyi</name>
    <dbReference type="NCBI Taxonomy" id="184978"/>
    <lineage>
        <taxon>Eukaryota</taxon>
        <taxon>Fungi</taxon>
        <taxon>Dikarya</taxon>
        <taxon>Ascomycota</taxon>
        <taxon>Pezizomycotina</taxon>
        <taxon>Dothideomycetes</taxon>
        <taxon>Pleosporomycetidae</taxon>
        <taxon>Pleosporales</taxon>
        <taxon>Pleosporineae</taxon>
        <taxon>Pleosporaceae</taxon>
        <taxon>Decorospora</taxon>
    </lineage>
</organism>
<feature type="region of interest" description="Disordered" evidence="1">
    <location>
        <begin position="75"/>
        <end position="105"/>
    </location>
</feature>
<reference evidence="2" key="1">
    <citation type="submission" date="2020-01" db="EMBL/GenBank/DDBJ databases">
        <authorList>
            <consortium name="DOE Joint Genome Institute"/>
            <person name="Haridas S."/>
            <person name="Albert R."/>
            <person name="Binder M."/>
            <person name="Bloem J."/>
            <person name="Labutti K."/>
            <person name="Salamov A."/>
            <person name="Andreopoulos B."/>
            <person name="Baker S.E."/>
            <person name="Barry K."/>
            <person name="Bills G."/>
            <person name="Bluhm B.H."/>
            <person name="Cannon C."/>
            <person name="Castanera R."/>
            <person name="Culley D.E."/>
            <person name="Daum C."/>
            <person name="Ezra D."/>
            <person name="Gonzalez J.B."/>
            <person name="Henrissat B."/>
            <person name="Kuo A."/>
            <person name="Liang C."/>
            <person name="Lipzen A."/>
            <person name="Lutzoni F."/>
            <person name="Magnuson J."/>
            <person name="Mondo S."/>
            <person name="Nolan M."/>
            <person name="Ohm R."/>
            <person name="Pangilinan J."/>
            <person name="Park H.-J."/>
            <person name="Ramirez L."/>
            <person name="Alfaro M."/>
            <person name="Sun H."/>
            <person name="Tritt A."/>
            <person name="Yoshinaga Y."/>
            <person name="Zwiers L.-H."/>
            <person name="Turgeon B.G."/>
            <person name="Goodwin S.B."/>
            <person name="Spatafora J.W."/>
            <person name="Crous P.W."/>
            <person name="Grigoriev I.V."/>
        </authorList>
    </citation>
    <scope>NUCLEOTIDE SEQUENCE</scope>
    <source>
        <strain evidence="2">P77</strain>
    </source>
</reference>
<proteinExistence type="predicted"/>
<evidence type="ECO:0000313" key="3">
    <source>
        <dbReference type="Proteomes" id="UP000800040"/>
    </source>
</evidence>
<accession>A0A6A5KB95</accession>
<keyword evidence="3" id="KW-1185">Reference proteome</keyword>
<evidence type="ECO:0000256" key="1">
    <source>
        <dbReference type="SAM" id="MobiDB-lite"/>
    </source>
</evidence>